<evidence type="ECO:0000313" key="2">
    <source>
        <dbReference type="EMBL" id="PSF39566.1"/>
    </source>
</evidence>
<name>A0A2T1M425_9CHRO</name>
<dbReference type="Proteomes" id="UP000239001">
    <property type="component" value="Unassembled WGS sequence"/>
</dbReference>
<evidence type="ECO:0000313" key="3">
    <source>
        <dbReference type="Proteomes" id="UP000239001"/>
    </source>
</evidence>
<organism evidence="2 3">
    <name type="scientific">Aphanothece hegewaldii CCALA 016</name>
    <dbReference type="NCBI Taxonomy" id="2107694"/>
    <lineage>
        <taxon>Bacteria</taxon>
        <taxon>Bacillati</taxon>
        <taxon>Cyanobacteriota</taxon>
        <taxon>Cyanophyceae</taxon>
        <taxon>Oscillatoriophycideae</taxon>
        <taxon>Chroococcales</taxon>
        <taxon>Aphanothecaceae</taxon>
        <taxon>Aphanothece</taxon>
    </lineage>
</organism>
<protein>
    <submittedName>
        <fullName evidence="2">TIGR03032 family protein</fullName>
    </submittedName>
</protein>
<dbReference type="EMBL" id="PXOH01000001">
    <property type="protein sequence ID" value="PSF39566.1"/>
    <property type="molecule type" value="Genomic_DNA"/>
</dbReference>
<evidence type="ECO:0000259" key="1">
    <source>
        <dbReference type="Pfam" id="PF16261"/>
    </source>
</evidence>
<proteinExistence type="predicted"/>
<reference evidence="2 3" key="1">
    <citation type="submission" date="2018-03" db="EMBL/GenBank/DDBJ databases">
        <title>The ancient ancestry and fast evolution of plastids.</title>
        <authorList>
            <person name="Moore K.R."/>
            <person name="Magnabosco C."/>
            <person name="Momper L."/>
            <person name="Gold D.A."/>
            <person name="Bosak T."/>
            <person name="Fournier G.P."/>
        </authorList>
    </citation>
    <scope>NUCLEOTIDE SEQUENCE [LARGE SCALE GENOMIC DNA]</scope>
    <source>
        <strain evidence="2 3">CCALA 016</strain>
    </source>
</reference>
<dbReference type="NCBIfam" id="TIGR03032">
    <property type="entry name" value="TIGR03032 family protein"/>
    <property type="match status" value="1"/>
</dbReference>
<accession>A0A2T1M425</accession>
<keyword evidence="3" id="KW-1185">Reference proteome</keyword>
<dbReference type="Pfam" id="PF16261">
    <property type="entry name" value="DUF4915"/>
    <property type="match status" value="1"/>
</dbReference>
<comment type="caution">
    <text evidence="2">The sequence shown here is derived from an EMBL/GenBank/DDBJ whole genome shotgun (WGS) entry which is preliminary data.</text>
</comment>
<dbReference type="OrthoDB" id="238183at2"/>
<reference evidence="2 3" key="2">
    <citation type="submission" date="2018-03" db="EMBL/GenBank/DDBJ databases">
        <authorList>
            <person name="Keele B.F."/>
        </authorList>
    </citation>
    <scope>NUCLEOTIDE SEQUENCE [LARGE SCALE GENOMIC DNA]</scope>
    <source>
        <strain evidence="2 3">CCALA 016</strain>
    </source>
</reference>
<dbReference type="AlphaFoldDB" id="A0A2T1M425"/>
<dbReference type="SUPFAM" id="SSF63825">
    <property type="entry name" value="YWTD domain"/>
    <property type="match status" value="1"/>
</dbReference>
<dbReference type="InterPro" id="IPR017481">
    <property type="entry name" value="CHP03032"/>
</dbReference>
<gene>
    <name evidence="2" type="ORF">C7H19_01895</name>
</gene>
<dbReference type="RefSeq" id="WP_106455186.1">
    <property type="nucleotide sequence ID" value="NZ_PXOH01000001.1"/>
</dbReference>
<feature type="domain" description="Conserved hypothetical protein CHP03032" evidence="1">
    <location>
        <begin position="19"/>
        <end position="336"/>
    </location>
</feature>
<sequence>MKGQNLENKKKLEINTSRQFISWLAQQNLSLAFTTYQAGKVFFIGLQPNGQLSVFERTLDRCMGLYADENSLYISTLYQIWRFENTLLTGQVYQDYDAFYVPQMSYVTGDLDIHDITLVNDELIFVNTLFSCLATVSPTHSFIPLWQPPFISKIAAEDRCHLNGLAIRDGKPRYVTAVSQSDISEGWREQRQQGGCVIDIQSNEIIATGLSMPHSPRYYQDKLWLHNSGTGEFGYIDLFIDAGEFIPVAFCPGYLRGLAFSGDFAIVGLSKPRENKTFSGLLLNEKLNSLNANARCGLFVIDLNRGDIVHSLTIDGVVEELYDVVVLPRIRRPMAIGFKSDEIRRVITIGENSTIN</sequence>